<organism evidence="2 3">
    <name type="scientific">Vicia faba</name>
    <name type="common">Broad bean</name>
    <name type="synonym">Faba vulgaris</name>
    <dbReference type="NCBI Taxonomy" id="3906"/>
    <lineage>
        <taxon>Eukaryota</taxon>
        <taxon>Viridiplantae</taxon>
        <taxon>Streptophyta</taxon>
        <taxon>Embryophyta</taxon>
        <taxon>Tracheophyta</taxon>
        <taxon>Spermatophyta</taxon>
        <taxon>Magnoliopsida</taxon>
        <taxon>eudicotyledons</taxon>
        <taxon>Gunneridae</taxon>
        <taxon>Pentapetalae</taxon>
        <taxon>rosids</taxon>
        <taxon>fabids</taxon>
        <taxon>Fabales</taxon>
        <taxon>Fabaceae</taxon>
        <taxon>Papilionoideae</taxon>
        <taxon>50 kb inversion clade</taxon>
        <taxon>NPAAA clade</taxon>
        <taxon>Hologalegina</taxon>
        <taxon>IRL clade</taxon>
        <taxon>Fabeae</taxon>
        <taxon>Vicia</taxon>
    </lineage>
</organism>
<keyword evidence="1" id="KW-0812">Transmembrane</keyword>
<protein>
    <submittedName>
        <fullName evidence="2">Uncharacterized protein</fullName>
    </submittedName>
</protein>
<evidence type="ECO:0000256" key="1">
    <source>
        <dbReference type="SAM" id="Phobius"/>
    </source>
</evidence>
<dbReference type="PANTHER" id="PTHR31170">
    <property type="entry name" value="BNAC04G53230D PROTEIN"/>
    <property type="match status" value="1"/>
</dbReference>
<keyword evidence="3" id="KW-1185">Reference proteome</keyword>
<feature type="transmembrane region" description="Helical" evidence="1">
    <location>
        <begin position="418"/>
        <end position="438"/>
    </location>
</feature>
<reference evidence="2 3" key="1">
    <citation type="submission" date="2023-01" db="EMBL/GenBank/DDBJ databases">
        <authorList>
            <person name="Kreplak J."/>
        </authorList>
    </citation>
    <scope>NUCLEOTIDE SEQUENCE [LARGE SCALE GENOMIC DNA]</scope>
</reference>
<dbReference type="Proteomes" id="UP001157006">
    <property type="component" value="Chromosome 4"/>
</dbReference>
<dbReference type="EMBL" id="OX451739">
    <property type="protein sequence ID" value="CAI8606675.1"/>
    <property type="molecule type" value="Genomic_DNA"/>
</dbReference>
<dbReference type="AlphaFoldDB" id="A0AAV1ACA6"/>
<keyword evidence="1" id="KW-0472">Membrane</keyword>
<gene>
    <name evidence="2" type="ORF">VFH_IV002120</name>
</gene>
<dbReference type="PANTHER" id="PTHR31170:SF9">
    <property type="entry name" value="PROTEIN, PUTATIVE (DUF247)-RELATED"/>
    <property type="match status" value="1"/>
</dbReference>
<dbReference type="Pfam" id="PF03140">
    <property type="entry name" value="DUF247"/>
    <property type="match status" value="1"/>
</dbReference>
<name>A0AAV1ACA6_VICFA</name>
<proteinExistence type="predicted"/>
<accession>A0AAV1ACA6</accession>
<dbReference type="InterPro" id="IPR004158">
    <property type="entry name" value="DUF247_pln"/>
</dbReference>
<sequence>MGSETNPQIHHIVNIPEMIEPMLHEQCCIYKVPNHLHKLNEESFTPKFISIGPFHTHNPDLNQEKQKQRYFHAFWKRLSNKQGLALVQYKAFLEENKDSIAKSYSKHDVCVLENFVEMILLDSVFIMELFLRKGNESERKNDFMFMTSWIYRITQRDLLLLENQIPMFVLEELHKRVLGGNSVAFIQLAFNYFEDYYPQKLRLKDEMIRNCESCKHFTDLIRYSYLPREIQEKGVIQSENFTKFSSEYVLRTATKLNEAGISFEKVQGRSYCDIKFKKTPILNWFLCLGCLPCFKFVESKLQIPHLKVDQSTECVLRNLIAFEQCHYSNQPFVCNYVSLIDSLIHTHEDVELLVDTEIISHELGSHAELATLVNCLCRYVVVTSNCYGEMVKELNEHYNNVWKHYMGMLRSVYFRDPWRLSSTVVGISIFLFAFVNFLKVIGVFSPKY</sequence>
<evidence type="ECO:0000313" key="2">
    <source>
        <dbReference type="EMBL" id="CAI8606675.1"/>
    </source>
</evidence>
<keyword evidence="1" id="KW-1133">Transmembrane helix</keyword>
<evidence type="ECO:0000313" key="3">
    <source>
        <dbReference type="Proteomes" id="UP001157006"/>
    </source>
</evidence>